<evidence type="ECO:0000256" key="1">
    <source>
        <dbReference type="ARBA" id="ARBA00022741"/>
    </source>
</evidence>
<feature type="region of interest" description="Disordered" evidence="3">
    <location>
        <begin position="1"/>
        <end position="46"/>
    </location>
</feature>
<dbReference type="SUPFAM" id="SSF48452">
    <property type="entry name" value="TPR-like"/>
    <property type="match status" value="2"/>
</dbReference>
<dbReference type="RefSeq" id="WP_189349392.1">
    <property type="nucleotide sequence ID" value="NZ_BMXK01000005.1"/>
</dbReference>
<dbReference type="InterPro" id="IPR016032">
    <property type="entry name" value="Sig_transdc_resp-reg_C-effctor"/>
</dbReference>
<dbReference type="SUPFAM" id="SSF52540">
    <property type="entry name" value="P-loop containing nucleoside triphosphate hydrolases"/>
    <property type="match status" value="1"/>
</dbReference>
<sequence>MTAPEGQDSAEDPRGTPPARRSAPAAGRDSPLPAGDAADRGPFVGRGGEVRTLARALEDAGRGHPRVLLVRGGTGAGKTRLVGQFLDEQRLRTGAPGGGPFADGEPSLHYVTGTSWERAVPGGVVGQLRSSLGPLDPAAEPVPGIPGGELLDDLGRAGRERPRVVVVDNFHAVDDDSMRALLYVVRRLAGLRVLLLLIVRDSALHRLPGPCRDLLEDRHIHQLPVGALTTAEIMELAAAREGIGLSEPIAHRLAGYCGGNLRHLLHLLEEQPTAFWRQWHRDMPAPRALVYDAVERLEGLEPPARGFVESAAVLGRRARLADVVGLSACDDPLAVLAILTGDGLLSVSGDSGDLSTEFASEVERAAYYRSLGFSRRIELHRRAADVVSDEGSALDHLAAAALLPDAELAERLRAYAARQADVGAWSVAANALFTAGRLTPEGASHQHLLLQAVDAMVGAGELPRALTYVDEINQYAPGPERNAVTGYMAILQGRQQEADMLLTQAWTLAGRDGARQTRALIAQRRVLDSLVRWDGESLVTWAGRAQEAAEPDSPAAIEAVAIRGLGLGALGRKEEAEAQYRHLLSRDDLGAQGQRVRMGSGWLHLAMDQFETAREELSSAVSTDFSYGSFRISLWASAWLARAEFGLGNWTAALGVVERAHVLCTSTGVDLVRPLLHWTSAQIHALRGEMEQAERHLHLGQSTAGDYLIMQLPYAISKAQIAEARADYEGVLRALEPVLGRRALTSEPGFWPWPDLYANALVMTDRLEEACAFLDEFEQLADLRSHRTSRAKLHAVRGRVLGAQSDIEAAREEFESALAGLDGLDLPYDRARIEFAYGQTLRRAGKRRDSAVPLHRAREGFAGLGAGNSVERCDRELQAAGLVSERGEKQRDGATDWSVLTGQEAAVVRLVATGATNKQAGQELFVSVKTVQYHLTRIYAKLGVASRTELAARYREDGTGV</sequence>
<organism evidence="5 6">
    <name type="scientific">Zhihengliuella salsuginis</name>
    <dbReference type="NCBI Taxonomy" id="578222"/>
    <lineage>
        <taxon>Bacteria</taxon>
        <taxon>Bacillati</taxon>
        <taxon>Actinomycetota</taxon>
        <taxon>Actinomycetes</taxon>
        <taxon>Micrococcales</taxon>
        <taxon>Micrococcaceae</taxon>
        <taxon>Zhihengliuella</taxon>
    </lineage>
</organism>
<dbReference type="InterPro" id="IPR000792">
    <property type="entry name" value="Tscrpt_reg_LuxR_C"/>
</dbReference>
<dbReference type="Proteomes" id="UP000642819">
    <property type="component" value="Unassembled WGS sequence"/>
</dbReference>
<gene>
    <name evidence="5" type="ORF">GCM10008096_13710</name>
</gene>
<keyword evidence="1" id="KW-0547">Nucleotide-binding</keyword>
<feature type="domain" description="HTH luxR-type" evidence="4">
    <location>
        <begin position="893"/>
        <end position="958"/>
    </location>
</feature>
<evidence type="ECO:0000313" key="6">
    <source>
        <dbReference type="Proteomes" id="UP000642819"/>
    </source>
</evidence>
<dbReference type="Gene3D" id="3.40.50.300">
    <property type="entry name" value="P-loop containing nucleotide triphosphate hydrolases"/>
    <property type="match status" value="1"/>
</dbReference>
<dbReference type="PANTHER" id="PTHR16305:SF35">
    <property type="entry name" value="TRANSCRIPTIONAL ACTIVATOR DOMAIN"/>
    <property type="match status" value="1"/>
</dbReference>
<dbReference type="PRINTS" id="PR00038">
    <property type="entry name" value="HTHLUXR"/>
</dbReference>
<proteinExistence type="predicted"/>
<protein>
    <submittedName>
        <fullName evidence="5">LuxR family transcriptional regulator</fullName>
    </submittedName>
</protein>
<accession>A0ABQ3GGK0</accession>
<dbReference type="Gene3D" id="1.10.10.10">
    <property type="entry name" value="Winged helix-like DNA-binding domain superfamily/Winged helix DNA-binding domain"/>
    <property type="match status" value="1"/>
</dbReference>
<dbReference type="Pfam" id="PF00196">
    <property type="entry name" value="GerE"/>
    <property type="match status" value="1"/>
</dbReference>
<dbReference type="SUPFAM" id="SSF46894">
    <property type="entry name" value="C-terminal effector domain of the bipartite response regulators"/>
    <property type="match status" value="1"/>
</dbReference>
<keyword evidence="6" id="KW-1185">Reference proteome</keyword>
<dbReference type="PANTHER" id="PTHR16305">
    <property type="entry name" value="TESTICULAR SOLUBLE ADENYLYL CYCLASE"/>
    <property type="match status" value="1"/>
</dbReference>
<evidence type="ECO:0000256" key="3">
    <source>
        <dbReference type="SAM" id="MobiDB-lite"/>
    </source>
</evidence>
<dbReference type="InterPro" id="IPR011990">
    <property type="entry name" value="TPR-like_helical_dom_sf"/>
</dbReference>
<dbReference type="Gene3D" id="1.25.40.10">
    <property type="entry name" value="Tetratricopeptide repeat domain"/>
    <property type="match status" value="2"/>
</dbReference>
<dbReference type="CDD" id="cd06170">
    <property type="entry name" value="LuxR_C_like"/>
    <property type="match status" value="1"/>
</dbReference>
<reference evidence="6" key="1">
    <citation type="journal article" date="2019" name="Int. J. Syst. Evol. Microbiol.">
        <title>The Global Catalogue of Microorganisms (GCM) 10K type strain sequencing project: providing services to taxonomists for standard genome sequencing and annotation.</title>
        <authorList>
            <consortium name="The Broad Institute Genomics Platform"/>
            <consortium name="The Broad Institute Genome Sequencing Center for Infectious Disease"/>
            <person name="Wu L."/>
            <person name="Ma J."/>
        </authorList>
    </citation>
    <scope>NUCLEOTIDE SEQUENCE [LARGE SCALE GENOMIC DNA]</scope>
    <source>
        <strain evidence="6">KCTC 19466</strain>
    </source>
</reference>
<dbReference type="SMART" id="SM00421">
    <property type="entry name" value="HTH_LUXR"/>
    <property type="match status" value="1"/>
</dbReference>
<dbReference type="InterPro" id="IPR027417">
    <property type="entry name" value="P-loop_NTPase"/>
</dbReference>
<dbReference type="InterPro" id="IPR041664">
    <property type="entry name" value="AAA_16"/>
</dbReference>
<name>A0ABQ3GGK0_9MICC</name>
<evidence type="ECO:0000313" key="5">
    <source>
        <dbReference type="EMBL" id="GHD05165.1"/>
    </source>
</evidence>
<dbReference type="EMBL" id="BMXK01000005">
    <property type="protein sequence ID" value="GHD05165.1"/>
    <property type="molecule type" value="Genomic_DNA"/>
</dbReference>
<dbReference type="InterPro" id="IPR036388">
    <property type="entry name" value="WH-like_DNA-bd_sf"/>
</dbReference>
<dbReference type="PROSITE" id="PS50043">
    <property type="entry name" value="HTH_LUXR_2"/>
    <property type="match status" value="1"/>
</dbReference>
<evidence type="ECO:0000256" key="2">
    <source>
        <dbReference type="ARBA" id="ARBA00022840"/>
    </source>
</evidence>
<feature type="compositionally biased region" description="Low complexity" evidence="3">
    <location>
        <begin position="17"/>
        <end position="28"/>
    </location>
</feature>
<comment type="caution">
    <text evidence="5">The sequence shown here is derived from an EMBL/GenBank/DDBJ whole genome shotgun (WGS) entry which is preliminary data.</text>
</comment>
<dbReference type="Pfam" id="PF13191">
    <property type="entry name" value="AAA_16"/>
    <property type="match status" value="1"/>
</dbReference>
<evidence type="ECO:0000259" key="4">
    <source>
        <dbReference type="PROSITE" id="PS50043"/>
    </source>
</evidence>
<keyword evidence="2" id="KW-0067">ATP-binding</keyword>